<dbReference type="SMART" id="SM00382">
    <property type="entry name" value="AAA"/>
    <property type="match status" value="1"/>
</dbReference>
<dbReference type="InterPro" id="IPR027417">
    <property type="entry name" value="P-loop_NTPase"/>
</dbReference>
<feature type="region of interest" description="Disordered" evidence="5">
    <location>
        <begin position="89"/>
        <end position="111"/>
    </location>
</feature>
<dbReference type="InterPro" id="IPR017871">
    <property type="entry name" value="ABC_transporter-like_CS"/>
</dbReference>
<dbReference type="EMBL" id="HBIP01004861">
    <property type="protein sequence ID" value="CAE0487340.1"/>
    <property type="molecule type" value="Transcribed_RNA"/>
</dbReference>
<evidence type="ECO:0000256" key="3">
    <source>
        <dbReference type="ARBA" id="ARBA00022840"/>
    </source>
</evidence>
<name>A0A6S8IHS3_DUNTE</name>
<organism evidence="8">
    <name type="scientific">Dunaliella tertiolecta</name>
    <name type="common">Green alga</name>
    <dbReference type="NCBI Taxonomy" id="3047"/>
    <lineage>
        <taxon>Eukaryota</taxon>
        <taxon>Viridiplantae</taxon>
        <taxon>Chlorophyta</taxon>
        <taxon>core chlorophytes</taxon>
        <taxon>Chlorophyceae</taxon>
        <taxon>CS clade</taxon>
        <taxon>Chlamydomonadales</taxon>
        <taxon>Dunaliellaceae</taxon>
        <taxon>Dunaliella</taxon>
    </lineage>
</organism>
<sequence length="445" mass="47775">MQSLARWHQKVEGLHPLHGRGGTQCCPSRLLHPTRGFSSMKTTRLSRSTTVQAVPCNLVPAMGGYASCSMSTPDRHDSLPMQQARHLLPRQHGRHHRHVSKSATTCHGSMSATTCHGRLPMHARRTNISSRAPLVSSRSKRCLAVGARWLSGNCSNSNSRVSSVAGGGGGAAGGAPGGGPLADALADMAKQLQALAEEQARAERAAQEAGSAGAVSVRNLSFHPPGCEAPLIKDVSMEVPPNSLGLIIGRSGSGKTTLLQVLAGLCEQTSGDVSIVPSSFPNPAAAPPLSLEARMAKVGLVFQFPERHFLGSDIFSELTFSWPRDPAFFMQQQILRTRVEKVLRAVRLEGVPMARSPWALSGGQQRRLALAIQLVRQPALLLLDEPLAGLDWEARMEVVELLQRLKEECTLLVVSHDLKEVAPLVDNAWSMKLGGTLEPVQWPPP</sequence>
<dbReference type="Gene3D" id="3.40.50.300">
    <property type="entry name" value="P-loop containing nucleotide triphosphate hydrolases"/>
    <property type="match status" value="1"/>
</dbReference>
<accession>A0A6S8IHS3</accession>
<dbReference type="GO" id="GO:0016887">
    <property type="term" value="F:ATP hydrolysis activity"/>
    <property type="evidence" value="ECO:0007669"/>
    <property type="project" value="InterPro"/>
</dbReference>
<evidence type="ECO:0000256" key="1">
    <source>
        <dbReference type="ARBA" id="ARBA00022448"/>
    </source>
</evidence>
<dbReference type="InterPro" id="IPR003593">
    <property type="entry name" value="AAA+_ATPase"/>
</dbReference>
<evidence type="ECO:0000313" key="7">
    <source>
        <dbReference type="EMBL" id="CAE0487338.1"/>
    </source>
</evidence>
<dbReference type="PROSITE" id="PS00211">
    <property type="entry name" value="ABC_TRANSPORTER_1"/>
    <property type="match status" value="1"/>
</dbReference>
<feature type="coiled-coil region" evidence="4">
    <location>
        <begin position="181"/>
        <end position="212"/>
    </location>
</feature>
<dbReference type="InterPro" id="IPR015856">
    <property type="entry name" value="ABC_transpr_CbiO/EcfA_su"/>
</dbReference>
<feature type="compositionally biased region" description="Basic residues" evidence="5">
    <location>
        <begin position="89"/>
        <end position="100"/>
    </location>
</feature>
<dbReference type="GO" id="GO:0016020">
    <property type="term" value="C:membrane"/>
    <property type="evidence" value="ECO:0007669"/>
    <property type="project" value="InterPro"/>
</dbReference>
<evidence type="ECO:0000313" key="8">
    <source>
        <dbReference type="EMBL" id="CAE0487339.1"/>
    </source>
</evidence>
<evidence type="ECO:0000256" key="4">
    <source>
        <dbReference type="SAM" id="Coils"/>
    </source>
</evidence>
<dbReference type="InterPro" id="IPR003439">
    <property type="entry name" value="ABC_transporter-like_ATP-bd"/>
</dbReference>
<dbReference type="EMBL" id="HBIP01004860">
    <property type="protein sequence ID" value="CAE0487339.1"/>
    <property type="molecule type" value="Transcribed_RNA"/>
</dbReference>
<dbReference type="PANTHER" id="PTHR43553">
    <property type="entry name" value="HEAVY METAL TRANSPORTER"/>
    <property type="match status" value="1"/>
</dbReference>
<dbReference type="GO" id="GO:0005524">
    <property type="term" value="F:ATP binding"/>
    <property type="evidence" value="ECO:0007669"/>
    <property type="project" value="UniProtKB-KW"/>
</dbReference>
<evidence type="ECO:0000256" key="2">
    <source>
        <dbReference type="ARBA" id="ARBA00022741"/>
    </source>
</evidence>
<dbReference type="GO" id="GO:0009941">
    <property type="term" value="C:chloroplast envelope"/>
    <property type="evidence" value="ECO:0007669"/>
    <property type="project" value="TreeGrafter"/>
</dbReference>
<keyword evidence="2" id="KW-0547">Nucleotide-binding</keyword>
<evidence type="ECO:0000313" key="9">
    <source>
        <dbReference type="EMBL" id="CAE0487340.1"/>
    </source>
</evidence>
<dbReference type="SUPFAM" id="SSF52540">
    <property type="entry name" value="P-loop containing nucleoside triphosphate hydrolases"/>
    <property type="match status" value="1"/>
</dbReference>
<dbReference type="AlphaFoldDB" id="A0A6S8IHS3"/>
<dbReference type="EMBL" id="HBIP01004858">
    <property type="protein sequence ID" value="CAE0487338.1"/>
    <property type="molecule type" value="Transcribed_RNA"/>
</dbReference>
<dbReference type="InterPro" id="IPR050095">
    <property type="entry name" value="ECF_ABC_transporter_ATP-bd"/>
</dbReference>
<keyword evidence="4" id="KW-0175">Coiled coil</keyword>
<keyword evidence="1" id="KW-0813">Transport</keyword>
<feature type="domain" description="ABC transporter" evidence="6">
    <location>
        <begin position="215"/>
        <end position="444"/>
    </location>
</feature>
<dbReference type="PROSITE" id="PS50893">
    <property type="entry name" value="ABC_TRANSPORTER_2"/>
    <property type="match status" value="1"/>
</dbReference>
<feature type="compositionally biased region" description="Polar residues" evidence="5">
    <location>
        <begin position="101"/>
        <end position="111"/>
    </location>
</feature>
<keyword evidence="3" id="KW-0067">ATP-binding</keyword>
<evidence type="ECO:0000259" key="6">
    <source>
        <dbReference type="PROSITE" id="PS50893"/>
    </source>
</evidence>
<dbReference type="CDD" id="cd03225">
    <property type="entry name" value="ABC_cobalt_CbiO_domain1"/>
    <property type="match status" value="1"/>
</dbReference>
<evidence type="ECO:0000256" key="5">
    <source>
        <dbReference type="SAM" id="MobiDB-lite"/>
    </source>
</evidence>
<proteinExistence type="predicted"/>
<reference evidence="8" key="1">
    <citation type="submission" date="2021-01" db="EMBL/GenBank/DDBJ databases">
        <authorList>
            <person name="Corre E."/>
            <person name="Pelletier E."/>
            <person name="Niang G."/>
            <person name="Scheremetjew M."/>
            <person name="Finn R."/>
            <person name="Kale V."/>
            <person name="Holt S."/>
            <person name="Cochrane G."/>
            <person name="Meng A."/>
            <person name="Brown T."/>
            <person name="Cohen L."/>
        </authorList>
    </citation>
    <scope>NUCLEOTIDE SEQUENCE</scope>
    <source>
        <strain evidence="8">CCMP1320</strain>
    </source>
</reference>
<dbReference type="PANTHER" id="PTHR43553:SF1">
    <property type="entry name" value="ABC TRANSPORTER I FAMILY MEMBER 11, CHLOROPLASTIC"/>
    <property type="match status" value="1"/>
</dbReference>
<dbReference type="Pfam" id="PF00005">
    <property type="entry name" value="ABC_tran"/>
    <property type="match status" value="1"/>
</dbReference>
<gene>
    <name evidence="7" type="ORF">DTER00134_LOCUS2384</name>
    <name evidence="8" type="ORF">DTER00134_LOCUS2385</name>
    <name evidence="9" type="ORF">DTER00134_LOCUS2386</name>
</gene>
<protein>
    <recommendedName>
        <fullName evidence="6">ABC transporter domain-containing protein</fullName>
    </recommendedName>
</protein>
<dbReference type="GO" id="GO:0042626">
    <property type="term" value="F:ATPase-coupled transmembrane transporter activity"/>
    <property type="evidence" value="ECO:0007669"/>
    <property type="project" value="TreeGrafter"/>
</dbReference>